<dbReference type="Proteomes" id="UP001498935">
    <property type="component" value="Unassembled WGS sequence"/>
</dbReference>
<comment type="caution">
    <text evidence="5">The sequence shown here is derived from an EMBL/GenBank/DDBJ whole genome shotgun (WGS) entry which is preliminary data.</text>
</comment>
<keyword evidence="6" id="KW-1185">Reference proteome</keyword>
<evidence type="ECO:0000313" key="5">
    <source>
        <dbReference type="EMBL" id="GAA5339045.1"/>
    </source>
</evidence>
<feature type="region of interest" description="Disordered" evidence="3">
    <location>
        <begin position="603"/>
        <end position="642"/>
    </location>
</feature>
<dbReference type="SUPFAM" id="SSF51905">
    <property type="entry name" value="FAD/NAD(P)-binding domain"/>
    <property type="match status" value="1"/>
</dbReference>
<protein>
    <submittedName>
        <fullName evidence="5">FAD-dependent monooxygenase</fullName>
    </submittedName>
</protein>
<keyword evidence="5" id="KW-0503">Monooxygenase</keyword>
<feature type="domain" description="FAD-binding" evidence="4">
    <location>
        <begin position="20"/>
        <end position="383"/>
    </location>
</feature>
<keyword evidence="5" id="KW-0560">Oxidoreductase</keyword>
<dbReference type="Pfam" id="PF21274">
    <property type="entry name" value="Rng_hyd_C"/>
    <property type="match status" value="1"/>
</dbReference>
<dbReference type="RefSeq" id="WP_342036814.1">
    <property type="nucleotide sequence ID" value="NZ_BAABBK010000001.1"/>
</dbReference>
<evidence type="ECO:0000256" key="2">
    <source>
        <dbReference type="ARBA" id="ARBA00022827"/>
    </source>
</evidence>
<organism evidence="5 6">
    <name type="scientific">Brevibacterium ammoniilyticum</name>
    <dbReference type="NCBI Taxonomy" id="1046555"/>
    <lineage>
        <taxon>Bacteria</taxon>
        <taxon>Bacillati</taxon>
        <taxon>Actinomycetota</taxon>
        <taxon>Actinomycetes</taxon>
        <taxon>Micrococcales</taxon>
        <taxon>Brevibacteriaceae</taxon>
        <taxon>Brevibacterium</taxon>
    </lineage>
</organism>
<evidence type="ECO:0000259" key="4">
    <source>
        <dbReference type="Pfam" id="PF01494"/>
    </source>
</evidence>
<name>A0ABP9TVE4_9MICO</name>
<keyword evidence="2" id="KW-0274">FAD</keyword>
<dbReference type="Gene3D" id="3.50.50.60">
    <property type="entry name" value="FAD/NAD(P)-binding domain"/>
    <property type="match status" value="1"/>
</dbReference>
<dbReference type="InterPro" id="IPR050641">
    <property type="entry name" value="RIFMO-like"/>
</dbReference>
<proteinExistence type="predicted"/>
<evidence type="ECO:0000256" key="1">
    <source>
        <dbReference type="ARBA" id="ARBA00022630"/>
    </source>
</evidence>
<dbReference type="PANTHER" id="PTHR43004">
    <property type="entry name" value="TRK SYSTEM POTASSIUM UPTAKE PROTEIN"/>
    <property type="match status" value="1"/>
</dbReference>
<accession>A0ABP9TVE4</accession>
<dbReference type="Gene3D" id="3.40.30.120">
    <property type="match status" value="1"/>
</dbReference>
<dbReference type="InterPro" id="IPR036188">
    <property type="entry name" value="FAD/NAD-bd_sf"/>
</dbReference>
<gene>
    <name evidence="5" type="ORF">KACC15558_00850</name>
</gene>
<dbReference type="Pfam" id="PF01494">
    <property type="entry name" value="FAD_binding_3"/>
    <property type="match status" value="1"/>
</dbReference>
<dbReference type="PRINTS" id="PR00420">
    <property type="entry name" value="RNGMNOXGNASE"/>
</dbReference>
<dbReference type="EMBL" id="BAABNP010000001">
    <property type="protein sequence ID" value="GAA5339045.1"/>
    <property type="molecule type" value="Genomic_DNA"/>
</dbReference>
<dbReference type="Gene3D" id="3.30.9.10">
    <property type="entry name" value="D-Amino Acid Oxidase, subunit A, domain 2"/>
    <property type="match status" value="1"/>
</dbReference>
<sequence>MVTFDDGVAETTTPDGDTVDTDVLIVGSGPAGASAALFLSTLGVPNIMITKYRWTANTPRAHITNQRTMEIFRDVGIEDQVLAEATPHEMIGDTVFCTSIAGEEIGRILTWGNHPARHADYELASPSLNCDIPQTYLEPILVKNATMRGTQTRFSTEYLSHVQHPDHVDVTVLDRLTGRTQVIRAKYLIGADGARSKVAADIDLSMVGQMDIAGSMNITFTADLEKLVGHRPSVLYWVIQPGSNIGGIGAGLVRMVRPWNEWLIVWGFDIDQGVPEVTEADALQIVRNLIGDPGLEAEITGISLWGNNEQYATRLQSGRVFCAGDAVHKHPPSNGLGSNTSIQDSYNLAWKLAAVLNGTAGEELLETYTAERAPVARQIVTRANQSGREFGELFSALGLEPGQTEEEMTAAIAARKDATPAGAERRRQVKAAMELKNYEFNAHGVELGQRYTSSAVVDDGREPTPNPRDPELYYEPCTDPGVRLPHAWVGNCIEKSSTHDLAPYSRFTLITGTTGAAWEDAARTVSDRLGVDVTTVVIGPDRDITDLYFDWDRVRGIAEDGAILVRPDTHIAWRVETLPSDPAGDLETALTAVLSRERLTRGAGGRAGVAADAEPGDAAGTRAAEATQPTTDPIIEKQEAPA</sequence>
<dbReference type="GO" id="GO:0004497">
    <property type="term" value="F:monooxygenase activity"/>
    <property type="evidence" value="ECO:0007669"/>
    <property type="project" value="UniProtKB-KW"/>
</dbReference>
<evidence type="ECO:0000313" key="6">
    <source>
        <dbReference type="Proteomes" id="UP001498935"/>
    </source>
</evidence>
<keyword evidence="1" id="KW-0285">Flavoprotein</keyword>
<dbReference type="PANTHER" id="PTHR43004:SF8">
    <property type="entry name" value="FAD-BINDING DOMAIN-CONTAINING PROTEIN-RELATED"/>
    <property type="match status" value="1"/>
</dbReference>
<evidence type="ECO:0000256" key="3">
    <source>
        <dbReference type="SAM" id="MobiDB-lite"/>
    </source>
</evidence>
<reference evidence="5 6" key="1">
    <citation type="submission" date="2024-02" db="EMBL/GenBank/DDBJ databases">
        <title>Characterization of antibiotic resistant novel bacterial strains and their environmental applications.</title>
        <authorList>
            <person name="Manzoor S."/>
            <person name="Abbas S."/>
            <person name="Arshad M."/>
            <person name="Li W.J."/>
            <person name="Ahmed I."/>
        </authorList>
    </citation>
    <scope>NUCLEOTIDE SEQUENCE [LARGE SCALE GENOMIC DNA]</scope>
    <source>
        <strain evidence="5 6">KACC 15558</strain>
    </source>
</reference>
<dbReference type="InterPro" id="IPR002938">
    <property type="entry name" value="FAD-bd"/>
</dbReference>